<dbReference type="Gene3D" id="1.10.4020.10">
    <property type="entry name" value="DNA breaking-rejoining enzymes"/>
    <property type="match status" value="1"/>
</dbReference>
<dbReference type="OrthoDB" id="10051443at2759"/>
<dbReference type="SUPFAM" id="SSF47353">
    <property type="entry name" value="Retrovirus capsid dimerization domain-like"/>
    <property type="match status" value="1"/>
</dbReference>
<dbReference type="FunFam" id="3.10.20.370:FF:000001">
    <property type="entry name" value="Retrovirus-related Pol polyprotein from transposon 17.6-like protein"/>
    <property type="match status" value="1"/>
</dbReference>
<dbReference type="Gene3D" id="3.30.70.270">
    <property type="match status" value="2"/>
</dbReference>
<keyword evidence="6" id="KW-0378">Hydrolase</keyword>
<keyword evidence="7" id="KW-0695">RNA-directed DNA polymerase</keyword>
<dbReference type="Gene3D" id="3.30.420.10">
    <property type="entry name" value="Ribonuclease H-like superfamily/Ribonuclease H"/>
    <property type="match status" value="1"/>
</dbReference>
<gene>
    <name evidence="13" type="primary">LOC129922401</name>
</gene>
<keyword evidence="12" id="KW-1185">Reference proteome</keyword>
<feature type="compositionally biased region" description="Polar residues" evidence="9">
    <location>
        <begin position="339"/>
        <end position="357"/>
    </location>
</feature>
<sequence length="1462" mass="168782">MAAKMLTLQDFLEMAKELAMPKPERLQWAKQELEEHKNEVLAQRKEEMEHELRIKEEERLIKEKDIQLAQAQKEAANAQQKSAGFDKYKQMSKMANFQESKDNIDSYLMRFEELAKASGLPEEQYSRTLMSLLTGKAIDICIQLPAHELDNYSNVKEALLRQYGATQDAYRKKFYTERPRQEDDPLIFISNMTMWFDRWISLSKIENSYENLREHVIIDAITHAHSEDIQSFIIERQPKDIQTLTQIVRQYRAAYPNKPIKQSAEENFICYTKETRTPRFSRPEKTPICTNCNFKGHYASQCKTRDIECSYCHLKGHYANECRKKQNNSSDRSKEKQASRYQPQSTRNQNYGNQNKFYNRKPRSDHTTMTIVTKSKGLEYYPGLVGNQKVEVIRDTGSTSVVVHSKFVKTHQYTGKYVAATAFNGTVSNLPVAEINITTPFYSGDVEALVSDNLPVNLLIGNIKGVRDCTQRDLQDWSKAIKVSQECNAVITRSMTKEQVESDNLQNESNSNQQNDNATKETTDQETTNQNEMTSNSNIPPEFNNEEFKEEQKKDPTLSRLYKKAQTNINPESINEPYLDNGMLMKRSKNKNKIIEQIVVPQSYRKTIIESGHSKPFSGHMAVSRTKKRILQHFYWPSITKDVKKYVSTCHICQMKGPKGRHTQAPLQTVELTDKPFQKVAIDIIGPIPIESARKHKYILTLVDTCTRWPEAIPLVNITAIDITRALSEIFSRTGLPEVILSDRGGQFTAEITKAFMDMYKIRMKFTTAYHPQSNGLCERMNSSLKQIISKIANDNPQNWDLLIPAALFAYRESQQETTGFSPFEMLYGANPRGPMAALKESLMAPRQNATATKTAFQHVIDTRNMVIQACQKAKQETAKANIATQRRVNESRTLRKLEPGDKVRLLLPDKKNKFFIQWQGPFLVTKKVTDVDYEIEINNKKKVYHINMLHKYNEEMQENETVQDTITCLTILQESDSNDTQELILPNPISTQTESWKDIKLNNLSCQRKQDVSEILKNYSAIFTDVPGKTSVIEHEINLTSDKPTKQRPYPVPIHYRDFLQKEINQLLQQGIIEHSNSPYAAPIVLVKRHNATTPRMCVDFRQLNKITCLDSYPMPNPEDLMTQFAEAKFFTKIDLSRGYYQIPMKEQCKPYTAFTTAFGLFQFNYMPFGLVNASSTFNRAIHRLFGQRKDTVSYIDDICIFHKCWEEHLQGLKEIFHELRQHGFTIKPSKMELAMNEVTFLGYKVSYNSLKPQDEIIKRILDIQVPKTKKQIRSIIGLCNFYRCFIPNYTTLTSPLTNLTKKGQPNKVLHSKELEDTITRIKDTFSHESILKLPDQNKTFHLATDASSEAIGACLMQEHNGTLHPVFYISRKLLPAETRYSTIERECLAIVWSINRFTKYLLGKPFNLLTDHFPLQFLNTRKLANSRLTRWSLMLTDYQFTVKTIPGKMNVLADTLSRCT</sequence>
<feature type="domain" description="Integrase catalytic" evidence="11">
    <location>
        <begin position="672"/>
        <end position="831"/>
    </location>
</feature>
<dbReference type="InterPro" id="IPR041373">
    <property type="entry name" value="RT_RNaseH"/>
</dbReference>
<feature type="compositionally biased region" description="Low complexity" evidence="9">
    <location>
        <begin position="525"/>
        <end position="534"/>
    </location>
</feature>
<evidence type="ECO:0000256" key="1">
    <source>
        <dbReference type="ARBA" id="ARBA00022670"/>
    </source>
</evidence>
<dbReference type="SMART" id="SM00343">
    <property type="entry name" value="ZnF_C2HC"/>
    <property type="match status" value="2"/>
</dbReference>
<protein>
    <submittedName>
        <fullName evidence="13">Uncharacterized protein LOC129922401</fullName>
    </submittedName>
</protein>
<dbReference type="FunFam" id="3.30.420.10:FF:000032">
    <property type="entry name" value="Retrovirus-related Pol polyprotein from transposon 297-like Protein"/>
    <property type="match status" value="1"/>
</dbReference>
<dbReference type="SUPFAM" id="SSF53098">
    <property type="entry name" value="Ribonuclease H-like"/>
    <property type="match status" value="1"/>
</dbReference>
<dbReference type="FunFam" id="3.30.70.270:FF:000020">
    <property type="entry name" value="Transposon Tf2-6 polyprotein-like Protein"/>
    <property type="match status" value="1"/>
</dbReference>
<dbReference type="Proteomes" id="UP001165740">
    <property type="component" value="Chromosome 13"/>
</dbReference>
<dbReference type="InterPro" id="IPR054465">
    <property type="entry name" value="Integrase_p58-like_C"/>
</dbReference>
<evidence type="ECO:0000256" key="3">
    <source>
        <dbReference type="ARBA" id="ARBA00022695"/>
    </source>
</evidence>
<dbReference type="RefSeq" id="XP_055864318.1">
    <property type="nucleotide sequence ID" value="XM_056008343.1"/>
</dbReference>
<evidence type="ECO:0000256" key="2">
    <source>
        <dbReference type="ARBA" id="ARBA00022679"/>
    </source>
</evidence>
<feature type="compositionally biased region" description="Low complexity" evidence="9">
    <location>
        <begin position="502"/>
        <end position="517"/>
    </location>
</feature>
<keyword evidence="5" id="KW-0255">Endonuclease</keyword>
<dbReference type="Gene3D" id="1.10.340.70">
    <property type="match status" value="1"/>
</dbReference>
<dbReference type="Pfam" id="PF00078">
    <property type="entry name" value="RVT_1"/>
    <property type="match status" value="1"/>
</dbReference>
<dbReference type="OMA" id="SKLMARW"/>
<dbReference type="InterPro" id="IPR043502">
    <property type="entry name" value="DNA/RNA_pol_sf"/>
</dbReference>
<dbReference type="InterPro" id="IPR036397">
    <property type="entry name" value="RNaseH_sf"/>
</dbReference>
<dbReference type="SUPFAM" id="SSF57756">
    <property type="entry name" value="Retrovirus zinc finger-like domains"/>
    <property type="match status" value="1"/>
</dbReference>
<reference evidence="13" key="1">
    <citation type="submission" date="2025-08" db="UniProtKB">
        <authorList>
            <consortium name="RefSeq"/>
        </authorList>
    </citation>
    <scope>IDENTIFICATION</scope>
</reference>
<dbReference type="Pfam" id="PF00665">
    <property type="entry name" value="rve"/>
    <property type="match status" value="1"/>
</dbReference>
<evidence type="ECO:0000256" key="4">
    <source>
        <dbReference type="ARBA" id="ARBA00022722"/>
    </source>
</evidence>
<organism evidence="12 13">
    <name type="scientific">Biomphalaria glabrata</name>
    <name type="common">Bloodfluke planorb</name>
    <name type="synonym">Freshwater snail</name>
    <dbReference type="NCBI Taxonomy" id="6526"/>
    <lineage>
        <taxon>Eukaryota</taxon>
        <taxon>Metazoa</taxon>
        <taxon>Spiralia</taxon>
        <taxon>Lophotrochozoa</taxon>
        <taxon>Mollusca</taxon>
        <taxon>Gastropoda</taxon>
        <taxon>Heterobranchia</taxon>
        <taxon>Euthyneura</taxon>
        <taxon>Panpulmonata</taxon>
        <taxon>Hygrophila</taxon>
        <taxon>Lymnaeoidea</taxon>
        <taxon>Planorbidae</taxon>
        <taxon>Biomphalaria</taxon>
    </lineage>
</organism>
<keyword evidence="4" id="KW-0540">Nuclease</keyword>
<dbReference type="PROSITE" id="PS50994">
    <property type="entry name" value="INTEGRASE"/>
    <property type="match status" value="1"/>
</dbReference>
<dbReference type="PANTHER" id="PTHR37984:SF5">
    <property type="entry name" value="PROTEIN NYNRIN-LIKE"/>
    <property type="match status" value="1"/>
</dbReference>
<dbReference type="InterPro" id="IPR043128">
    <property type="entry name" value="Rev_trsase/Diguanyl_cyclase"/>
</dbReference>
<proteinExistence type="predicted"/>
<dbReference type="CDD" id="cd01647">
    <property type="entry name" value="RT_LTR"/>
    <property type="match status" value="1"/>
</dbReference>
<feature type="domain" description="Reverse transcriptase" evidence="10">
    <location>
        <begin position="1069"/>
        <end position="1247"/>
    </location>
</feature>
<keyword evidence="8" id="KW-0175">Coiled coil</keyword>
<evidence type="ECO:0000256" key="6">
    <source>
        <dbReference type="ARBA" id="ARBA00022801"/>
    </source>
</evidence>
<dbReference type="FunFam" id="3.10.10.10:FF:000007">
    <property type="entry name" value="Retrovirus-related Pol polyprotein from transposon 17.6-like Protein"/>
    <property type="match status" value="1"/>
</dbReference>
<keyword evidence="3" id="KW-0548">Nucleotidyltransferase</keyword>
<evidence type="ECO:0000313" key="12">
    <source>
        <dbReference type="Proteomes" id="UP001165740"/>
    </source>
</evidence>
<dbReference type="GO" id="GO:0003676">
    <property type="term" value="F:nucleic acid binding"/>
    <property type="evidence" value="ECO:0007669"/>
    <property type="project" value="InterPro"/>
</dbReference>
<dbReference type="GO" id="GO:0006508">
    <property type="term" value="P:proteolysis"/>
    <property type="evidence" value="ECO:0007669"/>
    <property type="project" value="UniProtKB-KW"/>
</dbReference>
<evidence type="ECO:0000256" key="9">
    <source>
        <dbReference type="SAM" id="MobiDB-lite"/>
    </source>
</evidence>
<dbReference type="PROSITE" id="PS50878">
    <property type="entry name" value="RT_POL"/>
    <property type="match status" value="1"/>
</dbReference>
<feature type="region of interest" description="Disordered" evidence="9">
    <location>
        <begin position="498"/>
        <end position="559"/>
    </location>
</feature>
<dbReference type="GO" id="GO:0003964">
    <property type="term" value="F:RNA-directed DNA polymerase activity"/>
    <property type="evidence" value="ECO:0007669"/>
    <property type="project" value="UniProtKB-KW"/>
</dbReference>
<accession>A0A9W2YNG1</accession>
<feature type="region of interest" description="Disordered" evidence="9">
    <location>
        <begin position="324"/>
        <end position="366"/>
    </location>
</feature>
<dbReference type="Pfam" id="PF17917">
    <property type="entry name" value="RT_RNaseH"/>
    <property type="match status" value="1"/>
</dbReference>
<dbReference type="Pfam" id="PF22938">
    <property type="entry name" value="Integrase_p58_C"/>
    <property type="match status" value="1"/>
</dbReference>
<dbReference type="InterPro" id="IPR041588">
    <property type="entry name" value="Integrase_H2C2"/>
</dbReference>
<evidence type="ECO:0000256" key="5">
    <source>
        <dbReference type="ARBA" id="ARBA00022759"/>
    </source>
</evidence>
<dbReference type="InterPro" id="IPR012337">
    <property type="entry name" value="RNaseH-like_sf"/>
</dbReference>
<dbReference type="PANTHER" id="PTHR37984">
    <property type="entry name" value="PROTEIN CBG26694"/>
    <property type="match status" value="1"/>
</dbReference>
<feature type="coiled-coil region" evidence="8">
    <location>
        <begin position="26"/>
        <end position="81"/>
    </location>
</feature>
<evidence type="ECO:0000313" key="13">
    <source>
        <dbReference type="RefSeq" id="XP_055864318.1"/>
    </source>
</evidence>
<dbReference type="FunFam" id="1.10.340.70:FF:000001">
    <property type="entry name" value="Retrovirus-related Pol polyprotein from transposon gypsy-like Protein"/>
    <property type="match status" value="1"/>
</dbReference>
<dbReference type="CDD" id="cd09274">
    <property type="entry name" value="RNase_HI_RT_Ty3"/>
    <property type="match status" value="1"/>
</dbReference>
<feature type="compositionally biased region" description="Basic and acidic residues" evidence="9">
    <location>
        <begin position="546"/>
        <end position="557"/>
    </location>
</feature>
<dbReference type="GO" id="GO:0015074">
    <property type="term" value="P:DNA integration"/>
    <property type="evidence" value="ECO:0007669"/>
    <property type="project" value="InterPro"/>
</dbReference>
<evidence type="ECO:0000259" key="10">
    <source>
        <dbReference type="PROSITE" id="PS50878"/>
    </source>
</evidence>
<dbReference type="Pfam" id="PF17921">
    <property type="entry name" value="Integrase_H2C2"/>
    <property type="match status" value="1"/>
</dbReference>
<dbReference type="InterPro" id="IPR000477">
    <property type="entry name" value="RT_dom"/>
</dbReference>
<dbReference type="GO" id="GO:0008233">
    <property type="term" value="F:peptidase activity"/>
    <property type="evidence" value="ECO:0007669"/>
    <property type="project" value="UniProtKB-KW"/>
</dbReference>
<name>A0A9W2YNG1_BIOGL</name>
<dbReference type="InterPro" id="IPR038269">
    <property type="entry name" value="SCAN_sf"/>
</dbReference>
<dbReference type="GO" id="GO:0008270">
    <property type="term" value="F:zinc ion binding"/>
    <property type="evidence" value="ECO:0007669"/>
    <property type="project" value="InterPro"/>
</dbReference>
<dbReference type="SUPFAM" id="SSF56672">
    <property type="entry name" value="DNA/RNA polymerases"/>
    <property type="match status" value="1"/>
</dbReference>
<evidence type="ECO:0000259" key="11">
    <source>
        <dbReference type="PROSITE" id="PS50994"/>
    </source>
</evidence>
<keyword evidence="2" id="KW-0808">Transferase</keyword>
<dbReference type="GO" id="GO:0004519">
    <property type="term" value="F:endonuclease activity"/>
    <property type="evidence" value="ECO:0007669"/>
    <property type="project" value="UniProtKB-KW"/>
</dbReference>
<dbReference type="GeneID" id="129922401"/>
<dbReference type="InterPro" id="IPR050951">
    <property type="entry name" value="Retrovirus_Pol_polyprotein"/>
</dbReference>
<keyword evidence="1" id="KW-0645">Protease</keyword>
<dbReference type="Gene3D" id="3.10.10.10">
    <property type="entry name" value="HIV Type 1 Reverse Transcriptase, subunit A, domain 1"/>
    <property type="match status" value="1"/>
</dbReference>
<evidence type="ECO:0000256" key="7">
    <source>
        <dbReference type="ARBA" id="ARBA00022918"/>
    </source>
</evidence>
<evidence type="ECO:0000256" key="8">
    <source>
        <dbReference type="SAM" id="Coils"/>
    </source>
</evidence>
<dbReference type="Gene3D" id="4.10.60.10">
    <property type="entry name" value="Zinc finger, CCHC-type"/>
    <property type="match status" value="1"/>
</dbReference>
<dbReference type="InterPro" id="IPR001584">
    <property type="entry name" value="Integrase_cat-core"/>
</dbReference>
<dbReference type="InterPro" id="IPR036875">
    <property type="entry name" value="Znf_CCHC_sf"/>
</dbReference>
<dbReference type="InterPro" id="IPR001878">
    <property type="entry name" value="Znf_CCHC"/>
</dbReference>